<dbReference type="AlphaFoldDB" id="A0A0B1ZNE8"/>
<keyword evidence="4" id="KW-1185">Reference proteome</keyword>
<keyword evidence="2" id="KW-0503">Monooxygenase</keyword>
<evidence type="ECO:0000256" key="2">
    <source>
        <dbReference type="RuleBase" id="RU000461"/>
    </source>
</evidence>
<dbReference type="Pfam" id="PF00067">
    <property type="entry name" value="p450"/>
    <property type="match status" value="1"/>
</dbReference>
<dbReference type="InterPro" id="IPR002397">
    <property type="entry name" value="Cyt_P450_B"/>
</dbReference>
<keyword evidence="2" id="KW-0408">Iron</keyword>
<keyword evidence="2" id="KW-0349">Heme</keyword>
<comment type="similarity">
    <text evidence="1 2">Belongs to the cytochrome P450 family.</text>
</comment>
<dbReference type="PANTHER" id="PTHR46696">
    <property type="entry name" value="P450, PUTATIVE (EUROFUNG)-RELATED"/>
    <property type="match status" value="1"/>
</dbReference>
<proteinExistence type="inferred from homology"/>
<dbReference type="PRINTS" id="PR00359">
    <property type="entry name" value="BP450"/>
</dbReference>
<evidence type="ECO:0000313" key="4">
    <source>
        <dbReference type="Proteomes" id="UP000031057"/>
    </source>
</evidence>
<dbReference type="PROSITE" id="PS00086">
    <property type="entry name" value="CYTOCHROME_P450"/>
    <property type="match status" value="1"/>
</dbReference>
<keyword evidence="2" id="KW-0560">Oxidoreductase</keyword>
<dbReference type="InterPro" id="IPR001128">
    <property type="entry name" value="Cyt_P450"/>
</dbReference>
<gene>
    <name evidence="3" type="ORF">LK12_07800</name>
</gene>
<dbReference type="GO" id="GO:0016705">
    <property type="term" value="F:oxidoreductase activity, acting on paired donors, with incorporation or reduction of molecular oxygen"/>
    <property type="evidence" value="ECO:0007669"/>
    <property type="project" value="InterPro"/>
</dbReference>
<evidence type="ECO:0000313" key="3">
    <source>
        <dbReference type="EMBL" id="KHK92650.1"/>
    </source>
</evidence>
<dbReference type="Gene3D" id="1.10.630.10">
    <property type="entry name" value="Cytochrome P450"/>
    <property type="match status" value="1"/>
</dbReference>
<dbReference type="GO" id="GO:0005506">
    <property type="term" value="F:iron ion binding"/>
    <property type="evidence" value="ECO:0007669"/>
    <property type="project" value="InterPro"/>
</dbReference>
<dbReference type="OrthoDB" id="5522954at2"/>
<keyword evidence="2" id="KW-0479">Metal-binding</keyword>
<dbReference type="InterPro" id="IPR017972">
    <property type="entry name" value="Cyt_P450_CS"/>
</dbReference>
<accession>A0A0B1ZNE8</accession>
<evidence type="ECO:0008006" key="5">
    <source>
        <dbReference type="Google" id="ProtNLM"/>
    </source>
</evidence>
<dbReference type="InterPro" id="IPR036396">
    <property type="entry name" value="Cyt_P450_sf"/>
</dbReference>
<organism evidence="3 4">
    <name type="scientific">Novosphingobium malaysiense</name>
    <dbReference type="NCBI Taxonomy" id="1348853"/>
    <lineage>
        <taxon>Bacteria</taxon>
        <taxon>Pseudomonadati</taxon>
        <taxon>Pseudomonadota</taxon>
        <taxon>Alphaproteobacteria</taxon>
        <taxon>Sphingomonadales</taxon>
        <taxon>Sphingomonadaceae</taxon>
        <taxon>Novosphingobium</taxon>
    </lineage>
</organism>
<protein>
    <recommendedName>
        <fullName evidence="5">Cytochrome P450</fullName>
    </recommendedName>
</protein>
<name>A0A0B1ZNE8_9SPHN</name>
<dbReference type="Proteomes" id="UP000031057">
    <property type="component" value="Unassembled WGS sequence"/>
</dbReference>
<dbReference type="GO" id="GO:0004497">
    <property type="term" value="F:monooxygenase activity"/>
    <property type="evidence" value="ECO:0007669"/>
    <property type="project" value="UniProtKB-KW"/>
</dbReference>
<dbReference type="STRING" id="1348853.LK12_07800"/>
<sequence length="408" mass="46403">MEELIMATRIDQLDLMDLQIEDRAFGDDPEPWFALARARHPWLAKFTHGYLVHGHREIRDLIQMDDKLHIATDDVVEIMGASGKPWGDFMKALLISRHGADHKRMREALKPFFKPRRIAAHVGLIRDVVSNLLDEWVPKGQFDFTEFASNFPVAVMFGLIGADLADLPKIKWALEVQGLSYSLDPTLLPELESAHTMMMEFGSDLVTSRRASGEVREDLLQDLIKAEDEGVLSHQEVCEQLFFLFAAGYDTTKNQLGMAARLLFQQPELWERCATDREFCTLAIEEGLRHSSPSSPPRIALDDIEYAGVLIPKGSHLMFLLNISGRDPRAFDDPMTYRPGRESAKHHLAFGKGVHICLGLHLARFQMEEGLHLMAQRMRQPEIAGRETWRRFPGVWGLESLPVRFTPV</sequence>
<dbReference type="EMBL" id="JTDI01000002">
    <property type="protein sequence ID" value="KHK92650.1"/>
    <property type="molecule type" value="Genomic_DNA"/>
</dbReference>
<dbReference type="GO" id="GO:0020037">
    <property type="term" value="F:heme binding"/>
    <property type="evidence" value="ECO:0007669"/>
    <property type="project" value="InterPro"/>
</dbReference>
<reference evidence="3 4" key="1">
    <citation type="submission" date="2014-10" db="EMBL/GenBank/DDBJ databases">
        <title>Genome sequence of Novosphingobium malaysiense MUSC 273(T).</title>
        <authorList>
            <person name="Lee L.-H."/>
        </authorList>
    </citation>
    <scope>NUCLEOTIDE SEQUENCE [LARGE SCALE GENOMIC DNA]</scope>
    <source>
        <strain evidence="3 4">MUSC 273</strain>
    </source>
</reference>
<dbReference type="SUPFAM" id="SSF48264">
    <property type="entry name" value="Cytochrome P450"/>
    <property type="match status" value="1"/>
</dbReference>
<evidence type="ECO:0000256" key="1">
    <source>
        <dbReference type="ARBA" id="ARBA00010617"/>
    </source>
</evidence>
<dbReference type="PANTHER" id="PTHR46696:SF1">
    <property type="entry name" value="CYTOCHROME P450 YJIB-RELATED"/>
    <property type="match status" value="1"/>
</dbReference>
<comment type="caution">
    <text evidence="3">The sequence shown here is derived from an EMBL/GenBank/DDBJ whole genome shotgun (WGS) entry which is preliminary data.</text>
</comment>